<feature type="region of interest" description="Disordered" evidence="1">
    <location>
        <begin position="143"/>
        <end position="174"/>
    </location>
</feature>
<evidence type="ECO:0008006" key="5">
    <source>
        <dbReference type="Google" id="ProtNLM"/>
    </source>
</evidence>
<dbReference type="EMBL" id="JADPRT010000002">
    <property type="protein sequence ID" value="MBF9067435.1"/>
    <property type="molecule type" value="Genomic_DNA"/>
</dbReference>
<feature type="transmembrane region" description="Helical" evidence="2">
    <location>
        <begin position="62"/>
        <end position="82"/>
    </location>
</feature>
<dbReference type="RefSeq" id="WP_196192618.1">
    <property type="nucleotide sequence ID" value="NZ_JADPRT010000002.1"/>
</dbReference>
<dbReference type="AlphaFoldDB" id="A0A931AXP2"/>
<organism evidence="3 4">
    <name type="scientific">Streptacidiphilus fuscans</name>
    <dbReference type="NCBI Taxonomy" id="2789292"/>
    <lineage>
        <taxon>Bacteria</taxon>
        <taxon>Bacillati</taxon>
        <taxon>Actinomycetota</taxon>
        <taxon>Actinomycetes</taxon>
        <taxon>Kitasatosporales</taxon>
        <taxon>Streptomycetaceae</taxon>
        <taxon>Streptacidiphilus</taxon>
    </lineage>
</organism>
<proteinExistence type="predicted"/>
<comment type="caution">
    <text evidence="3">The sequence shown here is derived from an EMBL/GenBank/DDBJ whole genome shotgun (WGS) entry which is preliminary data.</text>
</comment>
<dbReference type="Proteomes" id="UP000657385">
    <property type="component" value="Unassembled WGS sequence"/>
</dbReference>
<keyword evidence="4" id="KW-1185">Reference proteome</keyword>
<feature type="transmembrane region" description="Helical" evidence="2">
    <location>
        <begin position="89"/>
        <end position="108"/>
    </location>
</feature>
<keyword evidence="2" id="KW-1133">Transmembrane helix</keyword>
<evidence type="ECO:0000256" key="2">
    <source>
        <dbReference type="SAM" id="Phobius"/>
    </source>
</evidence>
<feature type="compositionally biased region" description="Low complexity" evidence="1">
    <location>
        <begin position="145"/>
        <end position="162"/>
    </location>
</feature>
<keyword evidence="2" id="KW-0472">Membrane</keyword>
<sequence length="174" mass="17870">MTSATTQAQPDPIGGFSKYRLSFRTWRRTRPFWGGLLVLLAAGPILYFPYATLSLGALRIHMATTAGAGSAVIGLLLIALGISSWFQPLIRIFAGIAAIILSLVALPISNMGGFGMGLILGIVGGALICSWAPLKEPKAAGAHAAGGTQVAPTAQAQTASPAELQGAPDAQEES</sequence>
<feature type="transmembrane region" description="Helical" evidence="2">
    <location>
        <begin position="32"/>
        <end position="50"/>
    </location>
</feature>
<protein>
    <recommendedName>
        <fullName evidence="5">Integral membrane protein</fullName>
    </recommendedName>
</protein>
<evidence type="ECO:0000313" key="4">
    <source>
        <dbReference type="Proteomes" id="UP000657385"/>
    </source>
</evidence>
<dbReference type="InterPro" id="IPR046096">
    <property type="entry name" value="DUF6114"/>
</dbReference>
<dbReference type="Pfam" id="PF19609">
    <property type="entry name" value="DUF6114"/>
    <property type="match status" value="1"/>
</dbReference>
<evidence type="ECO:0000313" key="3">
    <source>
        <dbReference type="EMBL" id="MBF9067435.1"/>
    </source>
</evidence>
<name>A0A931AXP2_9ACTN</name>
<reference evidence="3" key="1">
    <citation type="submission" date="2020-11" db="EMBL/GenBank/DDBJ databases">
        <title>Isolation and identification of active actinomycetes.</title>
        <authorList>
            <person name="Yu B."/>
        </authorList>
    </citation>
    <scope>NUCLEOTIDE SEQUENCE</scope>
    <source>
        <strain evidence="3">NEAU-YB345</strain>
    </source>
</reference>
<keyword evidence="2" id="KW-0812">Transmembrane</keyword>
<feature type="transmembrane region" description="Helical" evidence="2">
    <location>
        <begin position="114"/>
        <end position="134"/>
    </location>
</feature>
<accession>A0A931AXP2</accession>
<gene>
    <name evidence="3" type="ORF">I2501_05205</name>
</gene>
<evidence type="ECO:0000256" key="1">
    <source>
        <dbReference type="SAM" id="MobiDB-lite"/>
    </source>
</evidence>